<evidence type="ECO:0000256" key="1">
    <source>
        <dbReference type="ARBA" id="ARBA00022729"/>
    </source>
</evidence>
<reference evidence="4 5" key="1">
    <citation type="submission" date="2019-12" db="EMBL/GenBank/DDBJ databases">
        <title>Genome sequence of Streptomyces bambusae.</title>
        <authorList>
            <person name="Bansal K."/>
            <person name="Choksket S."/>
            <person name="Korpole S."/>
            <person name="Patil P.B."/>
        </authorList>
    </citation>
    <scope>NUCLEOTIDE SEQUENCE [LARGE SCALE GENOMIC DNA]</scope>
    <source>
        <strain evidence="4 5">SK60</strain>
    </source>
</reference>
<feature type="region of interest" description="Disordered" evidence="2">
    <location>
        <begin position="106"/>
        <end position="130"/>
    </location>
</feature>
<feature type="transmembrane region" description="Helical" evidence="3">
    <location>
        <begin position="31"/>
        <end position="51"/>
    </location>
</feature>
<evidence type="ECO:0000256" key="3">
    <source>
        <dbReference type="SAM" id="Phobius"/>
    </source>
</evidence>
<name>A0ABS6ZCE9_9ACTN</name>
<evidence type="ECO:0000256" key="2">
    <source>
        <dbReference type="SAM" id="MobiDB-lite"/>
    </source>
</evidence>
<dbReference type="Proteomes" id="UP000812013">
    <property type="component" value="Unassembled WGS sequence"/>
</dbReference>
<sequence length="260" mass="26637">MPGAHASSNGLAVSALVVGCIGLAVAFVPFLFWIGGIMAVVALGLGIGAVVRASKGGGRRAMAVTGTVLGVLGIGACVAGWFITASVVDRLADRADRSLGRELDEIEELERSFPSTPAKPTKPSPSQVPGLASPVAFGETVTVEDGIKVSLSKPVKYKPETAYGRSKVKNAVTLTATITNTSDKPHEVIYAVPNVRDEKGMTAELVFDTTVPKMIKGSIAPGQSASGVFAWEVPEGTTSISADIAAGTFLPPAMFSGPIG</sequence>
<comment type="caution">
    <text evidence="4">The sequence shown here is derived from an EMBL/GenBank/DDBJ whole genome shotgun (WGS) entry which is preliminary data.</text>
</comment>
<protein>
    <recommendedName>
        <fullName evidence="6">DUF4190 domain-containing protein</fullName>
    </recommendedName>
</protein>
<dbReference type="Gene3D" id="2.60.40.1240">
    <property type="match status" value="1"/>
</dbReference>
<evidence type="ECO:0000313" key="4">
    <source>
        <dbReference type="EMBL" id="MBW5485444.1"/>
    </source>
</evidence>
<keyword evidence="3" id="KW-0812">Transmembrane</keyword>
<gene>
    <name evidence="4" type="ORF">GPJ59_27110</name>
</gene>
<evidence type="ECO:0000313" key="5">
    <source>
        <dbReference type="Proteomes" id="UP000812013"/>
    </source>
</evidence>
<keyword evidence="5" id="KW-1185">Reference proteome</keyword>
<feature type="transmembrane region" description="Helical" evidence="3">
    <location>
        <begin position="63"/>
        <end position="83"/>
    </location>
</feature>
<feature type="transmembrane region" description="Helical" evidence="3">
    <location>
        <begin position="7"/>
        <end position="25"/>
    </location>
</feature>
<keyword evidence="3" id="KW-0472">Membrane</keyword>
<accession>A0ABS6ZCE9</accession>
<dbReference type="InterPro" id="IPR029050">
    <property type="entry name" value="Immunoprotect_excell_Ig-like"/>
</dbReference>
<keyword evidence="3" id="KW-1133">Transmembrane helix</keyword>
<dbReference type="EMBL" id="WTFF01000253">
    <property type="protein sequence ID" value="MBW5485444.1"/>
    <property type="molecule type" value="Genomic_DNA"/>
</dbReference>
<feature type="compositionally biased region" description="Low complexity" evidence="2">
    <location>
        <begin position="112"/>
        <end position="125"/>
    </location>
</feature>
<evidence type="ECO:0008006" key="6">
    <source>
        <dbReference type="Google" id="ProtNLM"/>
    </source>
</evidence>
<keyword evidence="1" id="KW-0732">Signal</keyword>
<proteinExistence type="predicted"/>
<organism evidence="4 5">
    <name type="scientific">Streptomyces bambusae</name>
    <dbReference type="NCBI Taxonomy" id="1550616"/>
    <lineage>
        <taxon>Bacteria</taxon>
        <taxon>Bacillati</taxon>
        <taxon>Actinomycetota</taxon>
        <taxon>Actinomycetes</taxon>
        <taxon>Kitasatosporales</taxon>
        <taxon>Streptomycetaceae</taxon>
        <taxon>Streptomyces</taxon>
    </lineage>
</organism>